<dbReference type="GeneID" id="94337615"/>
<gene>
    <name evidence="2" type="ORF">BdWA1_003318</name>
</gene>
<sequence length="967" mass="106358">MTLSLVGFVNIVRAEDKIVVSCVQHEGGNSTPLHVCTAYIENDKDYLLFCGAVAGAGNYDVQEISNTVAAAAAPVDLVSAGITITFDKADDPIFVLRKNEVVNQEETTLYLTCKRAGTSVNLNENSLIWRLIYIPGHGSNRPADRVHTISASTPALRPYLFMEPIKYGERLTIACPPNGAAPVAVIPSQTSVYAVPIKSQYSNNTDPSFVSNAVAFEDASLSYDTAAGQVTWDLSNVTAFVDEGKGQHFYYFYCQDPAVADIAASGLPGVVVYIEDGTFGQKGCDPDGNLFTNQMEKMNYNRACVANGHVDKTVKFRCKHTLVPPMCGLGKTEQRSRNSLFFSITENHGTYDVSLLATAPNEGAVMGCLCIDNGEVRARLHYSTYKADFIEKFDEVYISKSIHPGTAVSMRCPINSIYQNRLDYLEAQPIKDQSAIDREQFVDYTQLKSQAYGEWTLLWADAEGSNFIKMQNFTLHCVPDPLNNPDGKLKRLVLNLEYQPLNPNNVGMWMINARYANSVSLYQYELKGMNDRRIDCRNFPSIVSGTPDLNVLHPLQPDLYYFDLPNMDITDNTLTVTSSDAYKSLGLTVVDGRPGAPTISYNVSDLGAHVIELVRKPIYLVCSDAPLATAMGGAVNVDRMMVIVRIIPKMYNFADPCGHGLTVNFAIAPNRNHCDVRVMDNRIFGFVCDGYNVNLSPCFSELNSKAKGQEDYPVDMMSTGGLYSFDFSRVERVEEDVTCKCMGGDFIVGSFTLKAHGNPAKEPEEPVVDPLHSEVDPKEPKEPLDSPMGNPTDPMVDLLDKPKEPLDSNPMGNPTEPMVDLLDKPKEPVDWNPMVDPTDPMVDLLDKPKEPLDSNPMGNPTEPMVDLLDKPKEPLDSNPMGNPTEPMVDLLDKPKEPLDSNPMGNPTEPMVDLLDKPKEPLDSNPMGNPTEPMVDLLDKPKEPVDSGGKAHTCSIVMIGISLVISIM</sequence>
<evidence type="ECO:0008006" key="4">
    <source>
        <dbReference type="Google" id="ProtNLM"/>
    </source>
</evidence>
<dbReference type="RefSeq" id="XP_067802481.1">
    <property type="nucleotide sequence ID" value="XM_067948330.1"/>
</dbReference>
<evidence type="ECO:0000313" key="3">
    <source>
        <dbReference type="Proteomes" id="UP001214638"/>
    </source>
</evidence>
<dbReference type="AlphaFoldDB" id="A0AAD9UN27"/>
<feature type="region of interest" description="Disordered" evidence="1">
    <location>
        <begin position="890"/>
        <end position="949"/>
    </location>
</feature>
<feature type="compositionally biased region" description="Basic and acidic residues" evidence="1">
    <location>
        <begin position="771"/>
        <end position="784"/>
    </location>
</feature>
<feature type="region of interest" description="Disordered" evidence="1">
    <location>
        <begin position="757"/>
        <end position="815"/>
    </location>
</feature>
<keyword evidence="3" id="KW-1185">Reference proteome</keyword>
<evidence type="ECO:0000313" key="2">
    <source>
        <dbReference type="EMBL" id="KAK2195638.1"/>
    </source>
</evidence>
<evidence type="ECO:0000256" key="1">
    <source>
        <dbReference type="SAM" id="MobiDB-lite"/>
    </source>
</evidence>
<proteinExistence type="predicted"/>
<dbReference type="KEGG" id="bdw:94337615"/>
<name>A0AAD9UN27_9APIC</name>
<comment type="caution">
    <text evidence="2">The sequence shown here is derived from an EMBL/GenBank/DDBJ whole genome shotgun (WGS) entry which is preliminary data.</text>
</comment>
<accession>A0AAD9UN27</accession>
<dbReference type="Proteomes" id="UP001214638">
    <property type="component" value="Unassembled WGS sequence"/>
</dbReference>
<reference evidence="2" key="1">
    <citation type="journal article" date="2023" name="Nat. Microbiol.">
        <title>Babesia duncani multi-omics identifies virulence factors and drug targets.</title>
        <authorList>
            <person name="Singh P."/>
            <person name="Lonardi S."/>
            <person name="Liang Q."/>
            <person name="Vydyam P."/>
            <person name="Khabirova E."/>
            <person name="Fang T."/>
            <person name="Gihaz S."/>
            <person name="Thekkiniath J."/>
            <person name="Munshi M."/>
            <person name="Abel S."/>
            <person name="Ciampossin L."/>
            <person name="Batugedara G."/>
            <person name="Gupta M."/>
            <person name="Lu X.M."/>
            <person name="Lenz T."/>
            <person name="Chakravarty S."/>
            <person name="Cornillot E."/>
            <person name="Hu Y."/>
            <person name="Ma W."/>
            <person name="Gonzalez L.M."/>
            <person name="Sanchez S."/>
            <person name="Estrada K."/>
            <person name="Sanchez-Flores A."/>
            <person name="Montero E."/>
            <person name="Harb O.S."/>
            <person name="Le Roch K.G."/>
            <person name="Mamoun C.B."/>
        </authorList>
    </citation>
    <scope>NUCLEOTIDE SEQUENCE</scope>
    <source>
        <strain evidence="2">WA1</strain>
    </source>
</reference>
<organism evidence="2 3">
    <name type="scientific">Babesia duncani</name>
    <dbReference type="NCBI Taxonomy" id="323732"/>
    <lineage>
        <taxon>Eukaryota</taxon>
        <taxon>Sar</taxon>
        <taxon>Alveolata</taxon>
        <taxon>Apicomplexa</taxon>
        <taxon>Aconoidasida</taxon>
        <taxon>Piroplasmida</taxon>
        <taxon>Babesiidae</taxon>
        <taxon>Babesia</taxon>
    </lineage>
</organism>
<dbReference type="EMBL" id="JALLKP010000004">
    <property type="protein sequence ID" value="KAK2195638.1"/>
    <property type="molecule type" value="Genomic_DNA"/>
</dbReference>
<protein>
    <recommendedName>
        <fullName evidence="4">6-Cys domain-containing protein</fullName>
    </recommendedName>
</protein>